<evidence type="ECO:0000313" key="5">
    <source>
        <dbReference type="Proteomes" id="UP001526446"/>
    </source>
</evidence>
<evidence type="ECO:0000313" key="4">
    <source>
        <dbReference type="EMBL" id="MCX2561145.1"/>
    </source>
</evidence>
<dbReference type="PRINTS" id="PR00956">
    <property type="entry name" value="FLGMOTORFLIN"/>
</dbReference>
<dbReference type="NCBIfam" id="TIGR02551">
    <property type="entry name" value="SpaO_YscQ"/>
    <property type="match status" value="1"/>
</dbReference>
<dbReference type="PANTHER" id="PTHR30034:SF6">
    <property type="entry name" value="YOP PROTEINS TRANSLOCATION PROTEIN Q"/>
    <property type="match status" value="1"/>
</dbReference>
<dbReference type="RefSeq" id="WP_166121721.1">
    <property type="nucleotide sequence ID" value="NZ_JAPIUX010000005.1"/>
</dbReference>
<comment type="similarity">
    <text evidence="1">Belongs to the FliN/MopA/SpaO family.</text>
</comment>
<dbReference type="InterPro" id="IPR001172">
    <property type="entry name" value="FliN_T3SS_HrcQb"/>
</dbReference>
<comment type="caution">
    <text evidence="4">The sequence shown here is derived from an EMBL/GenBank/DDBJ whole genome shotgun (WGS) entry which is preliminary data.</text>
</comment>
<feature type="region of interest" description="Disordered" evidence="2">
    <location>
        <begin position="233"/>
        <end position="258"/>
    </location>
</feature>
<dbReference type="Pfam" id="PF01052">
    <property type="entry name" value="FliMN_C"/>
    <property type="match status" value="1"/>
</dbReference>
<dbReference type="EMBL" id="JAPIUX010000005">
    <property type="protein sequence ID" value="MCX2561145.1"/>
    <property type="molecule type" value="Genomic_DNA"/>
</dbReference>
<feature type="compositionally biased region" description="Polar residues" evidence="2">
    <location>
        <begin position="249"/>
        <end position="258"/>
    </location>
</feature>
<feature type="region of interest" description="Disordered" evidence="2">
    <location>
        <begin position="1"/>
        <end position="27"/>
    </location>
</feature>
<name>A0ABT3Q777_9PROT</name>
<evidence type="ECO:0000259" key="3">
    <source>
        <dbReference type="Pfam" id="PF01052"/>
    </source>
</evidence>
<dbReference type="InterPro" id="IPR036429">
    <property type="entry name" value="SpoA-like_sf"/>
</dbReference>
<dbReference type="InterPro" id="IPR013385">
    <property type="entry name" value="T3SS_SpaO/YscQ/SpaO"/>
</dbReference>
<evidence type="ECO:0000256" key="2">
    <source>
        <dbReference type="SAM" id="MobiDB-lite"/>
    </source>
</evidence>
<sequence length="335" mass="36369">MKETAVTRYVPETVSREESRQQTGSRAPRVSLRLGEALVLHDRIQPWEGPWVCYEGRMGNEPFRMFAAQPLLAVLAAQEGGTESSLTPEMQALFSILAVEACFARLERALATEIRFLRMGQALPPGDARYAVLEAHGQSWPVALQAPRALLVALVDLWPLAPLPEHAVFVRTALRIGKTTLPLAVLSSLHSGDVVLFEEGSPARAALVVENHGQARAQWDEAKGWVLESGMTYPEKKEGPVDEPDKNRTPNGMQTATDDVTSDMELPVTISFEMGQQTITLAELRALGPGSVLALPAPVKTPIRLCVGGRQIGTGELVDVEGAAGVRVVRIFGRE</sequence>
<feature type="compositionally biased region" description="Basic and acidic residues" evidence="2">
    <location>
        <begin position="234"/>
        <end position="248"/>
    </location>
</feature>
<evidence type="ECO:0000256" key="1">
    <source>
        <dbReference type="ARBA" id="ARBA00009226"/>
    </source>
</evidence>
<accession>A0ABT3Q777</accession>
<gene>
    <name evidence="4" type="primary">sctQ</name>
    <name evidence="4" type="ORF">OQ252_07010</name>
</gene>
<reference evidence="4 5" key="1">
    <citation type="submission" date="2022-11" db="EMBL/GenBank/DDBJ databases">
        <title>Genome sequencing of Acetobacter type strain.</title>
        <authorList>
            <person name="Heo J."/>
            <person name="Lee D."/>
            <person name="Han B.-H."/>
            <person name="Hong S.-B."/>
            <person name="Kwon S.-W."/>
        </authorList>
    </citation>
    <scope>NUCLEOTIDE SEQUENCE [LARGE SCALE GENOMIC DNA]</scope>
    <source>
        <strain evidence="4 5">KACC 21251</strain>
    </source>
</reference>
<feature type="domain" description="Flagellar motor switch protein FliN-like C-terminal" evidence="3">
    <location>
        <begin position="264"/>
        <end position="331"/>
    </location>
</feature>
<dbReference type="PANTHER" id="PTHR30034">
    <property type="entry name" value="FLAGELLAR MOTOR SWITCH PROTEIN FLIM"/>
    <property type="match status" value="1"/>
</dbReference>
<organism evidence="4 5">
    <name type="scientific">Acetobacter farinalis</name>
    <dbReference type="NCBI Taxonomy" id="1260984"/>
    <lineage>
        <taxon>Bacteria</taxon>
        <taxon>Pseudomonadati</taxon>
        <taxon>Pseudomonadota</taxon>
        <taxon>Alphaproteobacteria</taxon>
        <taxon>Acetobacterales</taxon>
        <taxon>Acetobacteraceae</taxon>
        <taxon>Acetobacter</taxon>
    </lineage>
</organism>
<dbReference type="InterPro" id="IPR001543">
    <property type="entry name" value="FliN-like_C"/>
</dbReference>
<proteinExistence type="inferred from homology"/>
<dbReference type="Gene3D" id="2.30.330.10">
    <property type="entry name" value="SpoA-like"/>
    <property type="match status" value="1"/>
</dbReference>
<dbReference type="Proteomes" id="UP001526446">
    <property type="component" value="Unassembled WGS sequence"/>
</dbReference>
<dbReference type="SUPFAM" id="SSF101801">
    <property type="entry name" value="Surface presentation of antigens (SPOA)"/>
    <property type="match status" value="1"/>
</dbReference>
<protein>
    <submittedName>
        <fullName evidence="4">Type III secretion system cytoplasmic ring protein SctQ</fullName>
    </submittedName>
</protein>
<keyword evidence="5" id="KW-1185">Reference proteome</keyword>